<name>A0A2S6NI23_RHOGL</name>
<dbReference type="EMBL" id="NHRY01000120">
    <property type="protein sequence ID" value="PPQ34268.1"/>
    <property type="molecule type" value="Genomic_DNA"/>
</dbReference>
<dbReference type="OrthoDB" id="5918880at2"/>
<sequence>MQIAYTRSPRRGDTDLVLARLAARLTARGLRLAGTVQINTEQAGSGPCDMDVKVLPAGPVIRISQDLGPAARGCRLDPAALETAVGLTESRLRGGVHALIVNKFGKHEAEGRGFRGTIAEALSRGLPVLVGLNGLNQDAFHAFSGGEAIKLPPEVDALESWLCAAIKGQSATAV</sequence>
<proteinExistence type="predicted"/>
<protein>
    <submittedName>
        <fullName evidence="1">3-dehydroquinate dehydratase</fullName>
    </submittedName>
</protein>
<evidence type="ECO:0000313" key="2">
    <source>
        <dbReference type="Proteomes" id="UP000239724"/>
    </source>
</evidence>
<reference evidence="1 2" key="1">
    <citation type="journal article" date="2018" name="Arch. Microbiol.">
        <title>New insights into the metabolic potential of the phototrophic purple bacterium Rhodopila globiformis DSM 161(T) from its draft genome sequence and evidence for a vanadium-dependent nitrogenase.</title>
        <authorList>
            <person name="Imhoff J.F."/>
            <person name="Rahn T."/>
            <person name="Kunzel S."/>
            <person name="Neulinger S.C."/>
        </authorList>
    </citation>
    <scope>NUCLEOTIDE SEQUENCE [LARGE SCALE GENOMIC DNA]</scope>
    <source>
        <strain evidence="1 2">DSM 161</strain>
    </source>
</reference>
<comment type="caution">
    <text evidence="1">The sequence shown here is derived from an EMBL/GenBank/DDBJ whole genome shotgun (WGS) entry which is preliminary data.</text>
</comment>
<dbReference type="AlphaFoldDB" id="A0A2S6NI23"/>
<dbReference type="Pfam" id="PF10649">
    <property type="entry name" value="DUF2478"/>
    <property type="match status" value="1"/>
</dbReference>
<dbReference type="Proteomes" id="UP000239724">
    <property type="component" value="Unassembled WGS sequence"/>
</dbReference>
<accession>A0A2S6NI23</accession>
<keyword evidence="2" id="KW-1185">Reference proteome</keyword>
<gene>
    <name evidence="1" type="ORF">CCS01_11695</name>
</gene>
<evidence type="ECO:0000313" key="1">
    <source>
        <dbReference type="EMBL" id="PPQ34268.1"/>
    </source>
</evidence>
<dbReference type="RefSeq" id="WP_104519036.1">
    <property type="nucleotide sequence ID" value="NZ_NHRY01000120.1"/>
</dbReference>
<organism evidence="1 2">
    <name type="scientific">Rhodopila globiformis</name>
    <name type="common">Rhodopseudomonas globiformis</name>
    <dbReference type="NCBI Taxonomy" id="1071"/>
    <lineage>
        <taxon>Bacteria</taxon>
        <taxon>Pseudomonadati</taxon>
        <taxon>Pseudomonadota</taxon>
        <taxon>Alphaproteobacteria</taxon>
        <taxon>Acetobacterales</taxon>
        <taxon>Acetobacteraceae</taxon>
        <taxon>Rhodopila</taxon>
    </lineage>
</organism>
<dbReference type="InterPro" id="IPR018912">
    <property type="entry name" value="DUF2478"/>
</dbReference>